<reference evidence="3 4" key="1">
    <citation type="journal article" date="2016" name="PLoS Pathog.">
        <title>Biosynthesis of antibiotic leucinostatins in bio-control fungus Purpureocillium lilacinum and their inhibition on phytophthora revealed by genome mining.</title>
        <authorList>
            <person name="Wang G."/>
            <person name="Liu Z."/>
            <person name="Lin R."/>
            <person name="Li E."/>
            <person name="Mao Z."/>
            <person name="Ling J."/>
            <person name="Yang Y."/>
            <person name="Yin W.B."/>
            <person name="Xie B."/>
        </authorList>
    </citation>
    <scope>NUCLEOTIDE SEQUENCE [LARGE SCALE GENOMIC DNA]</scope>
    <source>
        <strain evidence="3">170</strain>
    </source>
</reference>
<organism evidence="3 4">
    <name type="scientific">Pochonia chlamydosporia 170</name>
    <dbReference type="NCBI Taxonomy" id="1380566"/>
    <lineage>
        <taxon>Eukaryota</taxon>
        <taxon>Fungi</taxon>
        <taxon>Dikarya</taxon>
        <taxon>Ascomycota</taxon>
        <taxon>Pezizomycotina</taxon>
        <taxon>Sordariomycetes</taxon>
        <taxon>Hypocreomycetidae</taxon>
        <taxon>Hypocreales</taxon>
        <taxon>Clavicipitaceae</taxon>
        <taxon>Pochonia</taxon>
    </lineage>
</organism>
<dbReference type="OrthoDB" id="294702at2759"/>
<keyword evidence="1" id="KW-1133">Transmembrane helix</keyword>
<accession>A0A179FBD9</accession>
<sequence>MANYVASCVFLILDVLITIPACLITMLIDYATRTATADQDTTLAECSYRLDSSTPSTLRLPDSRILSYAQFGSTSPTAKTIFFLHGFPGSRIEGAYLDKPARAKNIRVISVDRPGTGQSTPDLNRTVLSHAKDIEHLAQHLNAEEYGVLGVSGGGPYALACAKALPADRLKVVTIVCGLGPSDIGYWGMYIMNYLGWTLAPHYTPRLMRWWLSREPVARLDLSRKQRMDILIQSFEKSQPRMPPKDVAFFGDVDVMKVQLRTGEEAFAQGTWYALQDMKLLASDLGFKIEDIRKDLPVQLLYGRLDRNVPLTHGVEVARRLRGEDDDGRVSLRIEEHDTHASIFFDYRDEFLDEMVKRL</sequence>
<dbReference type="STRING" id="1380566.A0A179FBD9"/>
<name>A0A179FBD9_METCM</name>
<dbReference type="InterPro" id="IPR000073">
    <property type="entry name" value="AB_hydrolase_1"/>
</dbReference>
<feature type="transmembrane region" description="Helical" evidence="1">
    <location>
        <begin position="7"/>
        <end position="28"/>
    </location>
</feature>
<gene>
    <name evidence="3" type="ORF">VFPPC_11207</name>
</gene>
<dbReference type="PANTHER" id="PTHR45763">
    <property type="entry name" value="HYDROLASE, ALPHA/BETA FOLD FAMILY PROTEIN, EXPRESSED-RELATED"/>
    <property type="match status" value="1"/>
</dbReference>
<dbReference type="PANTHER" id="PTHR45763:SF46">
    <property type="entry name" value="AB HYDROLASE-1 DOMAIN-CONTAINING PROTEIN"/>
    <property type="match status" value="1"/>
</dbReference>
<keyword evidence="4" id="KW-1185">Reference proteome</keyword>
<dbReference type="EMBL" id="LSBJ02000006">
    <property type="protein sequence ID" value="OAQ62737.1"/>
    <property type="molecule type" value="Genomic_DNA"/>
</dbReference>
<keyword evidence="3" id="KW-0378">Hydrolase</keyword>
<feature type="domain" description="AB hydrolase-1" evidence="2">
    <location>
        <begin position="80"/>
        <end position="321"/>
    </location>
</feature>
<dbReference type="GeneID" id="28853457"/>
<dbReference type="Pfam" id="PF00561">
    <property type="entry name" value="Abhydrolase_1"/>
    <property type="match status" value="1"/>
</dbReference>
<comment type="caution">
    <text evidence="3">The sequence shown here is derived from an EMBL/GenBank/DDBJ whole genome shotgun (WGS) entry which is preliminary data.</text>
</comment>
<protein>
    <submittedName>
        <fullName evidence="3">Alpha/beta hydrolase fold protein</fullName>
    </submittedName>
</protein>
<dbReference type="Proteomes" id="UP000078397">
    <property type="component" value="Unassembled WGS sequence"/>
</dbReference>
<proteinExistence type="predicted"/>
<dbReference type="GO" id="GO:0016787">
    <property type="term" value="F:hydrolase activity"/>
    <property type="evidence" value="ECO:0007669"/>
    <property type="project" value="UniProtKB-KW"/>
</dbReference>
<evidence type="ECO:0000256" key="1">
    <source>
        <dbReference type="SAM" id="Phobius"/>
    </source>
</evidence>
<dbReference type="InterPro" id="IPR029058">
    <property type="entry name" value="AB_hydrolase_fold"/>
</dbReference>
<dbReference type="SUPFAM" id="SSF53474">
    <property type="entry name" value="alpha/beta-Hydrolases"/>
    <property type="match status" value="1"/>
</dbReference>
<dbReference type="KEGG" id="pchm:VFPPC_11207"/>
<keyword evidence="1" id="KW-0472">Membrane</keyword>
<evidence type="ECO:0000313" key="4">
    <source>
        <dbReference type="Proteomes" id="UP000078397"/>
    </source>
</evidence>
<keyword evidence="1" id="KW-0812">Transmembrane</keyword>
<evidence type="ECO:0000313" key="3">
    <source>
        <dbReference type="EMBL" id="OAQ62737.1"/>
    </source>
</evidence>
<dbReference type="RefSeq" id="XP_018140317.1">
    <property type="nucleotide sequence ID" value="XM_018289463.1"/>
</dbReference>
<dbReference type="AlphaFoldDB" id="A0A179FBD9"/>
<evidence type="ECO:0000259" key="2">
    <source>
        <dbReference type="Pfam" id="PF00561"/>
    </source>
</evidence>
<dbReference type="Gene3D" id="3.40.50.1820">
    <property type="entry name" value="alpha/beta hydrolase"/>
    <property type="match status" value="1"/>
</dbReference>